<dbReference type="GO" id="GO:0012505">
    <property type="term" value="C:endomembrane system"/>
    <property type="evidence" value="ECO:0007669"/>
    <property type="project" value="UniProtKB-SubCell"/>
</dbReference>
<keyword evidence="3" id="KW-0808">Transferase</keyword>
<reference evidence="11" key="1">
    <citation type="journal article" date="2016" name="Nat. Genet.">
        <title>A high-quality carrot genome assembly provides new insights into carotenoid accumulation and asterid genome evolution.</title>
        <authorList>
            <person name="Iorizzo M."/>
            <person name="Ellison S."/>
            <person name="Senalik D."/>
            <person name="Zeng P."/>
            <person name="Satapoomin P."/>
            <person name="Huang J."/>
            <person name="Bowman M."/>
            <person name="Iovene M."/>
            <person name="Sanseverino W."/>
            <person name="Cavagnaro P."/>
            <person name="Yildiz M."/>
            <person name="Macko-Podgorni A."/>
            <person name="Moranska E."/>
            <person name="Grzebelus E."/>
            <person name="Grzebelus D."/>
            <person name="Ashrafi H."/>
            <person name="Zheng Z."/>
            <person name="Cheng S."/>
            <person name="Spooner D."/>
            <person name="Van Deynze A."/>
            <person name="Simon P."/>
        </authorList>
    </citation>
    <scope>NUCLEOTIDE SEQUENCE</scope>
    <source>
        <tissue evidence="11">Leaf</tissue>
    </source>
</reference>
<protein>
    <submittedName>
        <fullName evidence="11">Uncharacterized protein</fullName>
    </submittedName>
</protein>
<dbReference type="GO" id="GO:0030244">
    <property type="term" value="P:cellulose biosynthetic process"/>
    <property type="evidence" value="ECO:0007669"/>
    <property type="project" value="InterPro"/>
</dbReference>
<organism evidence="11 12">
    <name type="scientific">Daucus carota subsp. sativus</name>
    <name type="common">Carrot</name>
    <dbReference type="NCBI Taxonomy" id="79200"/>
    <lineage>
        <taxon>Eukaryota</taxon>
        <taxon>Viridiplantae</taxon>
        <taxon>Streptophyta</taxon>
        <taxon>Embryophyta</taxon>
        <taxon>Tracheophyta</taxon>
        <taxon>Spermatophyta</taxon>
        <taxon>Magnoliopsida</taxon>
        <taxon>eudicotyledons</taxon>
        <taxon>Gunneridae</taxon>
        <taxon>Pentapetalae</taxon>
        <taxon>asterids</taxon>
        <taxon>campanulids</taxon>
        <taxon>Apiales</taxon>
        <taxon>Apiaceae</taxon>
        <taxon>Apioideae</taxon>
        <taxon>Scandiceae</taxon>
        <taxon>Daucinae</taxon>
        <taxon>Daucus</taxon>
        <taxon>Daucus sect. Daucus</taxon>
    </lineage>
</organism>
<feature type="binding site" evidence="10">
    <location>
        <position position="274"/>
    </location>
    <ligand>
        <name>Mn(2+)</name>
        <dbReference type="ChEBI" id="CHEBI:29035"/>
    </ligand>
</feature>
<proteinExistence type="predicted"/>
<dbReference type="PANTHER" id="PTHR13301">
    <property type="entry name" value="X-BOX TRANSCRIPTION FACTOR-RELATED"/>
    <property type="match status" value="1"/>
</dbReference>
<dbReference type="Gramene" id="KZM87101">
    <property type="protein sequence ID" value="KZM87101"/>
    <property type="gene ID" value="DCAR_024235"/>
</dbReference>
<dbReference type="FunFam" id="3.90.550.10:FF:000194">
    <property type="entry name" value="Cellulose synthase-like protein G2 isoform A"/>
    <property type="match status" value="1"/>
</dbReference>
<evidence type="ECO:0000256" key="7">
    <source>
        <dbReference type="ARBA" id="ARBA00023316"/>
    </source>
</evidence>
<dbReference type="InterPro" id="IPR005150">
    <property type="entry name" value="Cellulose_synth"/>
</dbReference>
<keyword evidence="4" id="KW-0812">Transmembrane</keyword>
<dbReference type="InterPro" id="IPR029044">
    <property type="entry name" value="Nucleotide-diphossugar_trans"/>
</dbReference>
<keyword evidence="2" id="KW-0328">Glycosyltransferase</keyword>
<evidence type="ECO:0000256" key="5">
    <source>
        <dbReference type="ARBA" id="ARBA00022989"/>
    </source>
</evidence>
<gene>
    <name evidence="11" type="ORF">DCAR_0728002</name>
</gene>
<evidence type="ECO:0000256" key="6">
    <source>
        <dbReference type="ARBA" id="ARBA00023136"/>
    </source>
</evidence>
<keyword evidence="5" id="KW-1133">Transmembrane helix</keyword>
<keyword evidence="6" id="KW-0472">Membrane</keyword>
<feature type="active site" evidence="8">
    <location>
        <position position="143"/>
    </location>
</feature>
<feature type="binding site" evidence="9">
    <location>
        <position position="114"/>
    </location>
    <ligand>
        <name>UDP-alpha-D-glucose</name>
        <dbReference type="ChEBI" id="CHEBI:58885"/>
    </ligand>
</feature>
<evidence type="ECO:0000256" key="4">
    <source>
        <dbReference type="ARBA" id="ARBA00022692"/>
    </source>
</evidence>
<dbReference type="KEGG" id="dcr:108195360"/>
<dbReference type="EMBL" id="CP093349">
    <property type="protein sequence ID" value="WOH08559.1"/>
    <property type="molecule type" value="Genomic_DNA"/>
</dbReference>
<evidence type="ECO:0000313" key="11">
    <source>
        <dbReference type="EMBL" id="WOH08559.1"/>
    </source>
</evidence>
<dbReference type="GO" id="GO:0071555">
    <property type="term" value="P:cell wall organization"/>
    <property type="evidence" value="ECO:0007669"/>
    <property type="project" value="UniProtKB-KW"/>
</dbReference>
<name>A0A164T5Y5_DAUCS</name>
<dbReference type="OMA" id="LYCFPAW"/>
<comment type="subcellular location">
    <subcellularLocation>
        <location evidence="1">Endomembrane system</location>
        <topology evidence="1">Multi-pass membrane protein</topology>
    </subcellularLocation>
</comment>
<dbReference type="GO" id="GO:0016020">
    <property type="term" value="C:membrane"/>
    <property type="evidence" value="ECO:0007669"/>
    <property type="project" value="InterPro"/>
</dbReference>
<evidence type="ECO:0000313" key="12">
    <source>
        <dbReference type="Proteomes" id="UP000077755"/>
    </source>
</evidence>
<dbReference type="Pfam" id="PF03552">
    <property type="entry name" value="Cellulose_synt"/>
    <property type="match status" value="2"/>
</dbReference>
<reference evidence="11" key="2">
    <citation type="submission" date="2022-03" db="EMBL/GenBank/DDBJ databases">
        <title>Draft title - Genomic analysis of global carrot germplasm unveils the trajectory of domestication and the origin of high carotenoid orange carrot.</title>
        <authorList>
            <person name="Iorizzo M."/>
            <person name="Ellison S."/>
            <person name="Senalik D."/>
            <person name="Macko-Podgorni A."/>
            <person name="Grzebelus D."/>
            <person name="Bostan H."/>
            <person name="Rolling W."/>
            <person name="Curaba J."/>
            <person name="Simon P."/>
        </authorList>
    </citation>
    <scope>NUCLEOTIDE SEQUENCE</scope>
    <source>
        <tissue evidence="11">Leaf</tissue>
    </source>
</reference>
<dbReference type="Proteomes" id="UP000077755">
    <property type="component" value="Chromosome 7"/>
</dbReference>
<evidence type="ECO:0000256" key="9">
    <source>
        <dbReference type="PIRSR" id="PIRSR605150-2"/>
    </source>
</evidence>
<evidence type="ECO:0000256" key="10">
    <source>
        <dbReference type="PIRSR" id="PIRSR605150-3"/>
    </source>
</evidence>
<feature type="active site" evidence="8">
    <location>
        <position position="458"/>
    </location>
</feature>
<accession>A0A164T5Y5</accession>
<feature type="binding site" evidence="10">
    <location>
        <position position="298"/>
    </location>
    <ligand>
        <name>Mn(2+)</name>
        <dbReference type="ChEBI" id="CHEBI:29035"/>
    </ligand>
</feature>
<dbReference type="Gene3D" id="3.90.550.10">
    <property type="entry name" value="Spore Coat Polysaccharide Biosynthesis Protein SpsA, Chain A"/>
    <property type="match status" value="2"/>
</dbReference>
<keyword evidence="7" id="KW-0961">Cell wall biogenesis/degradation</keyword>
<evidence type="ECO:0000256" key="2">
    <source>
        <dbReference type="ARBA" id="ARBA00022676"/>
    </source>
</evidence>
<evidence type="ECO:0000256" key="1">
    <source>
        <dbReference type="ARBA" id="ARBA00004127"/>
    </source>
</evidence>
<evidence type="ECO:0000256" key="3">
    <source>
        <dbReference type="ARBA" id="ARBA00022679"/>
    </source>
</evidence>
<dbReference type="SUPFAM" id="SSF53448">
    <property type="entry name" value="Nucleotide-diphospho-sugar transferases"/>
    <property type="match status" value="1"/>
</dbReference>
<feature type="binding site" evidence="9">
    <location>
        <position position="113"/>
    </location>
    <ligand>
        <name>UDP-alpha-D-glucose</name>
        <dbReference type="ChEBI" id="CHEBI:58885"/>
    </ligand>
</feature>
<evidence type="ECO:0000256" key="8">
    <source>
        <dbReference type="PIRSR" id="PIRSR605150-1"/>
    </source>
</evidence>
<dbReference type="AlphaFoldDB" id="A0A164T5Y5"/>
<feature type="binding site" evidence="9">
    <location>
        <position position="143"/>
    </location>
    <ligand>
        <name>UDP-alpha-D-glucose</name>
        <dbReference type="ChEBI" id="CHEBI:58885"/>
    </ligand>
</feature>
<sequence length="748" mass="85155">MSSLPPLHQTRVHKLAALINISHTFIHSIALIFIIFYRLSSFFYPGNSKTAPKPPFLPWLLTFLSELILSCLWILYQPYGWRPISRTPFPENLPEDDELPGIDVLVCTADPVKEPPLKVMNTVISAMALDYPPQKLSVYLSDDAGSSVTLHAIREAWGFAKPWIGFCRRYGIKTRCPELYFAAEDDGDKDGYDDFAKDRESIKRKYDQFAEGLEKARSAGVEKDNHARLGQAHPPFVEIIHEYDVNSTADGDVEMPLLVYVSREKRIGYPHHFKAGALNILLRVSGIISNSPYILGLDCDMYLNDSTSAREAMCFHLDQNISPSLAFVQFPQRFHNISNDDIYGAALKPVFALKWPGIDGLRGPMLSGTCYYMKRKALYGNGLEVKGTDIHELKLTFGTSNEFLKSLGKHIYQRKDLYNEKSLDTVIQETKLLASCLFEENTQWGQQEGFLYLSVIEDYLTGFTLHCKGWRSAFCNPTKPAFLGTATTNLSDTLVQGTRWNSGLLEVVLSRFCPLIYGPSRMSLLQTMCYQHLAFQPFYCLPVFILATIPQLCLLNHIQLYPEVPSPWFLLFSFIFLSSLLKYYMDIVFAGGTLKMWHNEWRMWMIKSVTSYFYGTLNGIWNWLGMKKANFTLTTKVANEEQFERYLKGIFDFQASSTILCPMVSIVILNLVSFTWGFASVIVSGGWRQMFGQIILSFYILIMSYPIIEGMILRSDNGRIQPSVTILCIVVVMIYLSLGTFILMYVKS</sequence>
<keyword evidence="12" id="KW-1185">Reference proteome</keyword>
<dbReference type="GO" id="GO:0016760">
    <property type="term" value="F:cellulose synthase (UDP-forming) activity"/>
    <property type="evidence" value="ECO:0007669"/>
    <property type="project" value="InterPro"/>
</dbReference>
<dbReference type="OrthoDB" id="72851at2759"/>